<sequence length="367" mass="44122">MDEFFTKLEYYDPQTYVIKFLKRAVGLQGKSKQKEEKQPQQDEQVSTINFEKVEEAKDFQNIREFESTELGNKLRKDYIEQKYKQAEINKQRMKEVHQLMPYKEYVKHYYKLHPELVEEIKEARKITWQEMHEMYLEEYAQTQKRIDLYKEKGYPWYSFLKFWTYFYDDDEDDKISFSKAAKWDEDMPKKFVLPEDQKYGGDDDKRDLQGVQNPKLRRVLFQETWDEFDPIYFTFVRTGIPERDNFFTKMENYQMYHSTYTWFNWTLILMMPGLIGMAAARQLPKLIGSGTLTRLIQTKLQFRGGFLPEMTRREAGLILNVKQNATPDEIRNRHRKLMITNHPDNKGSALIASKINQAKELLLGENN</sequence>
<protein>
    <recommendedName>
        <fullName evidence="8">J domain-containing protein</fullName>
    </recommendedName>
</protein>
<keyword evidence="2" id="KW-0812">Transmembrane</keyword>
<dbReference type="GeneID" id="14906837"/>
<dbReference type="PANTHER" id="PTHR12763:SF28">
    <property type="entry name" value="GEO10507P1-RELATED"/>
    <property type="match status" value="1"/>
</dbReference>
<organism evidence="9 10">
    <name type="scientific">Ichthyophthirius multifiliis</name>
    <name type="common">White spot disease agent</name>
    <name type="synonym">Ich</name>
    <dbReference type="NCBI Taxonomy" id="5932"/>
    <lineage>
        <taxon>Eukaryota</taxon>
        <taxon>Sar</taxon>
        <taxon>Alveolata</taxon>
        <taxon>Ciliophora</taxon>
        <taxon>Intramacronucleata</taxon>
        <taxon>Oligohymenophorea</taxon>
        <taxon>Hymenostomatida</taxon>
        <taxon>Ophryoglenina</taxon>
        <taxon>Ichthyophthirius</taxon>
    </lineage>
</organism>
<evidence type="ECO:0000256" key="6">
    <source>
        <dbReference type="ARBA" id="ARBA00023136"/>
    </source>
</evidence>
<comment type="subcellular location">
    <subcellularLocation>
        <location evidence="1">Mitochondrion inner membrane</location>
        <topology evidence="1">Single-pass membrane protein</topology>
    </subcellularLocation>
</comment>
<dbReference type="EMBL" id="GL983950">
    <property type="protein sequence ID" value="EGR30715.1"/>
    <property type="molecule type" value="Genomic_DNA"/>
</dbReference>
<comment type="similarity">
    <text evidence="7">Belongs to the TIM14 family.</text>
</comment>
<feature type="domain" description="J" evidence="8">
    <location>
        <begin position="314"/>
        <end position="367"/>
    </location>
</feature>
<dbReference type="SMART" id="SM00271">
    <property type="entry name" value="DnaJ"/>
    <property type="match status" value="1"/>
</dbReference>
<dbReference type="GO" id="GO:0030150">
    <property type="term" value="P:protein import into mitochondrial matrix"/>
    <property type="evidence" value="ECO:0007669"/>
    <property type="project" value="TreeGrafter"/>
</dbReference>
<dbReference type="InterPro" id="IPR001623">
    <property type="entry name" value="DnaJ_domain"/>
</dbReference>
<keyword evidence="10" id="KW-1185">Reference proteome</keyword>
<dbReference type="Proteomes" id="UP000008983">
    <property type="component" value="Unassembled WGS sequence"/>
</dbReference>
<evidence type="ECO:0000256" key="7">
    <source>
        <dbReference type="ARBA" id="ARBA00038105"/>
    </source>
</evidence>
<keyword evidence="6" id="KW-0472">Membrane</keyword>
<evidence type="ECO:0000259" key="8">
    <source>
        <dbReference type="PROSITE" id="PS50076"/>
    </source>
</evidence>
<evidence type="ECO:0000256" key="3">
    <source>
        <dbReference type="ARBA" id="ARBA00022792"/>
    </source>
</evidence>
<dbReference type="AlphaFoldDB" id="G0QVM8"/>
<evidence type="ECO:0000256" key="5">
    <source>
        <dbReference type="ARBA" id="ARBA00023128"/>
    </source>
</evidence>
<dbReference type="PANTHER" id="PTHR12763">
    <property type="match status" value="1"/>
</dbReference>
<reference evidence="9 10" key="1">
    <citation type="submission" date="2011-07" db="EMBL/GenBank/DDBJ databases">
        <authorList>
            <person name="Coyne R."/>
            <person name="Brami D."/>
            <person name="Johnson J."/>
            <person name="Hostetler J."/>
            <person name="Hannick L."/>
            <person name="Clark T."/>
            <person name="Cassidy-Hanley D."/>
            <person name="Inman J."/>
        </authorList>
    </citation>
    <scope>NUCLEOTIDE SEQUENCE [LARGE SCALE GENOMIC DNA]</scope>
    <source>
        <strain evidence="9 10">G5</strain>
    </source>
</reference>
<dbReference type="FunFam" id="1.10.287.110:FF:000001">
    <property type="entry name" value="Import inner membrane translocase subunit tim14"/>
    <property type="match status" value="1"/>
</dbReference>
<accession>G0QVM8</accession>
<evidence type="ECO:0000256" key="1">
    <source>
        <dbReference type="ARBA" id="ARBA00004434"/>
    </source>
</evidence>
<dbReference type="STRING" id="857967.G0QVM8"/>
<evidence type="ECO:0000313" key="10">
    <source>
        <dbReference type="Proteomes" id="UP000008983"/>
    </source>
</evidence>
<evidence type="ECO:0000256" key="2">
    <source>
        <dbReference type="ARBA" id="ARBA00022692"/>
    </source>
</evidence>
<keyword evidence="4" id="KW-1133">Transmembrane helix</keyword>
<dbReference type="GO" id="GO:0001405">
    <property type="term" value="C:PAM complex, Tim23 associated import motor"/>
    <property type="evidence" value="ECO:0007669"/>
    <property type="project" value="TreeGrafter"/>
</dbReference>
<dbReference type="PROSITE" id="PS50076">
    <property type="entry name" value="DNAJ_2"/>
    <property type="match status" value="1"/>
</dbReference>
<dbReference type="GO" id="GO:0001671">
    <property type="term" value="F:ATPase activator activity"/>
    <property type="evidence" value="ECO:0007669"/>
    <property type="project" value="TreeGrafter"/>
</dbReference>
<keyword evidence="5" id="KW-0496">Mitochondrion</keyword>
<dbReference type="OrthoDB" id="240298at2759"/>
<dbReference type="Gene3D" id="1.10.287.110">
    <property type="entry name" value="DnaJ domain"/>
    <property type="match status" value="1"/>
</dbReference>
<dbReference type="InParanoid" id="G0QVM8"/>
<dbReference type="InterPro" id="IPR036869">
    <property type="entry name" value="J_dom_sf"/>
</dbReference>
<proteinExistence type="inferred from homology"/>
<keyword evidence="3" id="KW-0999">Mitochondrion inner membrane</keyword>
<dbReference type="RefSeq" id="XP_004032302.1">
    <property type="nucleotide sequence ID" value="XM_004032254.1"/>
</dbReference>
<evidence type="ECO:0000256" key="4">
    <source>
        <dbReference type="ARBA" id="ARBA00022989"/>
    </source>
</evidence>
<dbReference type="eggNOG" id="KOG0723">
    <property type="taxonomic scope" value="Eukaryota"/>
</dbReference>
<name>G0QVM8_ICHMU</name>
<dbReference type="SUPFAM" id="SSF46565">
    <property type="entry name" value="Chaperone J-domain"/>
    <property type="match status" value="1"/>
</dbReference>
<evidence type="ECO:0000313" key="9">
    <source>
        <dbReference type="EMBL" id="EGR30715.1"/>
    </source>
</evidence>
<gene>
    <name evidence="9" type="ORF">IMG5_124820</name>
</gene>
<dbReference type="CDD" id="cd06257">
    <property type="entry name" value="DnaJ"/>
    <property type="match status" value="1"/>
</dbReference>
<dbReference type="Pfam" id="PF00226">
    <property type="entry name" value="DnaJ"/>
    <property type="match status" value="1"/>
</dbReference>